<evidence type="ECO:0000313" key="12">
    <source>
        <dbReference type="EMBL" id="GMR59628.1"/>
    </source>
</evidence>
<keyword evidence="3" id="KW-0328">Glycosyltransferase</keyword>
<evidence type="ECO:0000256" key="7">
    <source>
        <dbReference type="ARBA" id="ARBA00022989"/>
    </source>
</evidence>
<dbReference type="FunFam" id="3.90.550.50:FF:000008">
    <property type="entry name" value="Beta-1,3-glucosyltransferase"/>
    <property type="match status" value="1"/>
</dbReference>
<feature type="signal peptide" evidence="10">
    <location>
        <begin position="1"/>
        <end position="17"/>
    </location>
</feature>
<proteinExistence type="inferred from homology"/>
<evidence type="ECO:0000256" key="4">
    <source>
        <dbReference type="ARBA" id="ARBA00022679"/>
    </source>
</evidence>
<keyword evidence="10" id="KW-0732">Signal</keyword>
<accession>A0AAN5DA00</accession>
<dbReference type="InterPro" id="IPR003378">
    <property type="entry name" value="Fringe-like_glycosylTrfase"/>
</dbReference>
<reference evidence="13" key="1">
    <citation type="submission" date="2022-10" db="EMBL/GenBank/DDBJ databases">
        <title>Genome assembly of Pristionchus species.</title>
        <authorList>
            <person name="Yoshida K."/>
            <person name="Sommer R.J."/>
        </authorList>
    </citation>
    <scope>NUCLEOTIDE SEQUENCE [LARGE SCALE GENOMIC DNA]</scope>
    <source>
        <strain evidence="13">RS5460</strain>
    </source>
</reference>
<gene>
    <name evidence="12" type="ORF">PMAYCL1PPCAC_29823</name>
</gene>
<comment type="caution">
    <text evidence="12">The sequence shown here is derived from an EMBL/GenBank/DDBJ whole genome shotgun (WGS) entry which is preliminary data.</text>
</comment>
<sequence length="476" mass="54699">LWWMRSLLLGLLAVAAAVDHSSDSESTQSIVVLIVSNGETRYDERRAEETKRHVEEDMKEEDAVVLISHRDFGGGSWGHHAVWPLIPRITARFPSLRWLVVMETESRMNGLRLRRRLRQGEKEGEEKEIFIGRTLVDEQPVIIHHFYGFDNQHGDVFQYPDFAAGVLLSGRLVRRLGEGLERKKGVQFTIDGKHEFARLVEELTAVTLTSEMDHFCHSPGGSNCLIWFEQQTGTRQGCRERRPLDHSSLLVGVKTYSGFHRTRVVVTKRTWGKNVRNILYYSDVEDPYIPSTRVHIPNTQRGHCKKTMEILKDALHREEMSSRWIFIADDDTLVGLSRLERWLRCYDEDEKVIIGERYGYGYDVSGEGGYDYPTGGAGMVFSLPAARLLVQQCECPSIDSPDDMILGMCARHLSIPIVHSPAMHQARPMDYARSLISRLLPISFHKHEGIDPYEVYTRYLKEAEDESRWDTAREEL</sequence>
<organism evidence="12 13">
    <name type="scientific">Pristionchus mayeri</name>
    <dbReference type="NCBI Taxonomy" id="1317129"/>
    <lineage>
        <taxon>Eukaryota</taxon>
        <taxon>Metazoa</taxon>
        <taxon>Ecdysozoa</taxon>
        <taxon>Nematoda</taxon>
        <taxon>Chromadorea</taxon>
        <taxon>Rhabditida</taxon>
        <taxon>Rhabditina</taxon>
        <taxon>Diplogasteromorpha</taxon>
        <taxon>Diplogasteroidea</taxon>
        <taxon>Neodiplogasteridae</taxon>
        <taxon>Pristionchus</taxon>
    </lineage>
</organism>
<name>A0AAN5DA00_9BILA</name>
<evidence type="ECO:0000256" key="5">
    <source>
        <dbReference type="ARBA" id="ARBA00022692"/>
    </source>
</evidence>
<dbReference type="Gene3D" id="3.90.550.50">
    <property type="match status" value="1"/>
</dbReference>
<evidence type="ECO:0000256" key="9">
    <source>
        <dbReference type="ARBA" id="ARBA00037847"/>
    </source>
</evidence>
<dbReference type="GO" id="GO:0012505">
    <property type="term" value="C:endomembrane system"/>
    <property type="evidence" value="ECO:0007669"/>
    <property type="project" value="UniProtKB-SubCell"/>
</dbReference>
<dbReference type="GO" id="GO:0016757">
    <property type="term" value="F:glycosyltransferase activity"/>
    <property type="evidence" value="ECO:0007669"/>
    <property type="project" value="UniProtKB-KW"/>
</dbReference>
<keyword evidence="5" id="KW-0812">Transmembrane</keyword>
<feature type="domain" description="Fringe-like glycosyltransferase" evidence="11">
    <location>
        <begin position="244"/>
        <end position="448"/>
    </location>
</feature>
<evidence type="ECO:0000256" key="8">
    <source>
        <dbReference type="ARBA" id="ARBA00023136"/>
    </source>
</evidence>
<dbReference type="PANTHER" id="PTHR10811">
    <property type="entry name" value="FRINGE-RELATED"/>
    <property type="match status" value="1"/>
</dbReference>
<dbReference type="AlphaFoldDB" id="A0AAN5DA00"/>
<evidence type="ECO:0000256" key="3">
    <source>
        <dbReference type="ARBA" id="ARBA00022676"/>
    </source>
</evidence>
<comment type="similarity">
    <text evidence="2">Belongs to the glycosyltransferase 31 family.</text>
</comment>
<dbReference type="Proteomes" id="UP001328107">
    <property type="component" value="Unassembled WGS sequence"/>
</dbReference>
<evidence type="ECO:0000256" key="10">
    <source>
        <dbReference type="SAM" id="SignalP"/>
    </source>
</evidence>
<dbReference type="EMBL" id="BTRK01000006">
    <property type="protein sequence ID" value="GMR59628.1"/>
    <property type="molecule type" value="Genomic_DNA"/>
</dbReference>
<dbReference type="Pfam" id="PF02434">
    <property type="entry name" value="Fringe"/>
    <property type="match status" value="1"/>
</dbReference>
<evidence type="ECO:0000256" key="1">
    <source>
        <dbReference type="ARBA" id="ARBA00004606"/>
    </source>
</evidence>
<evidence type="ECO:0000256" key="6">
    <source>
        <dbReference type="ARBA" id="ARBA00022968"/>
    </source>
</evidence>
<keyword evidence="4" id="KW-0808">Transferase</keyword>
<dbReference type="GO" id="GO:0016020">
    <property type="term" value="C:membrane"/>
    <property type="evidence" value="ECO:0007669"/>
    <property type="project" value="UniProtKB-SubCell"/>
</dbReference>
<protein>
    <recommendedName>
        <fullName evidence="11">Fringe-like glycosyltransferase domain-containing protein</fullName>
    </recommendedName>
</protein>
<keyword evidence="7" id="KW-1133">Transmembrane helix</keyword>
<keyword evidence="8" id="KW-0472">Membrane</keyword>
<evidence type="ECO:0000256" key="2">
    <source>
        <dbReference type="ARBA" id="ARBA00008661"/>
    </source>
</evidence>
<comment type="subcellular location">
    <subcellularLocation>
        <location evidence="9">Endomembrane system</location>
        <topology evidence="9">Single-pass membrane protein</topology>
    </subcellularLocation>
    <subcellularLocation>
        <location evidence="1">Membrane</location>
        <topology evidence="1">Single-pass type II membrane protein</topology>
    </subcellularLocation>
</comment>
<keyword evidence="6" id="KW-0735">Signal-anchor</keyword>
<feature type="non-terminal residue" evidence="12">
    <location>
        <position position="1"/>
    </location>
</feature>
<evidence type="ECO:0000259" key="11">
    <source>
        <dbReference type="Pfam" id="PF02434"/>
    </source>
</evidence>
<keyword evidence="13" id="KW-1185">Reference proteome</keyword>
<evidence type="ECO:0000313" key="13">
    <source>
        <dbReference type="Proteomes" id="UP001328107"/>
    </source>
</evidence>
<feature type="chain" id="PRO_5042970356" description="Fringe-like glycosyltransferase domain-containing protein" evidence="10">
    <location>
        <begin position="18"/>
        <end position="476"/>
    </location>
</feature>